<gene>
    <name evidence="1" type="ORF">ACAOBT_LOCUS4766</name>
</gene>
<comment type="caution">
    <text evidence="1">The sequence shown here is derived from an EMBL/GenBank/DDBJ whole genome shotgun (WGS) entry which is preliminary data.</text>
</comment>
<dbReference type="Proteomes" id="UP001152888">
    <property type="component" value="Unassembled WGS sequence"/>
</dbReference>
<keyword evidence="2" id="KW-1185">Reference proteome</keyword>
<name>A0A9P0JWX7_ACAOB</name>
<reference evidence="1" key="1">
    <citation type="submission" date="2022-03" db="EMBL/GenBank/DDBJ databases">
        <authorList>
            <person name="Sayadi A."/>
        </authorList>
    </citation>
    <scope>NUCLEOTIDE SEQUENCE</scope>
</reference>
<protein>
    <submittedName>
        <fullName evidence="1">Uncharacterized protein</fullName>
    </submittedName>
</protein>
<accession>A0A9P0JWX7</accession>
<dbReference type="EMBL" id="CAKOFQ010006702">
    <property type="protein sequence ID" value="CAH1962630.1"/>
    <property type="molecule type" value="Genomic_DNA"/>
</dbReference>
<sequence>MQVTTTDVSSAYWTLWPDSFKSLICTMKSSSTRTDPRAAPKWTLYAAEQRPLTFVMSFLFEKNKTINIELLYRVTLKLSH</sequence>
<proteinExistence type="predicted"/>
<dbReference type="AlphaFoldDB" id="A0A9P0JWX7"/>
<evidence type="ECO:0000313" key="1">
    <source>
        <dbReference type="EMBL" id="CAH1962630.1"/>
    </source>
</evidence>
<organism evidence="1 2">
    <name type="scientific">Acanthoscelides obtectus</name>
    <name type="common">Bean weevil</name>
    <name type="synonym">Bruchus obtectus</name>
    <dbReference type="NCBI Taxonomy" id="200917"/>
    <lineage>
        <taxon>Eukaryota</taxon>
        <taxon>Metazoa</taxon>
        <taxon>Ecdysozoa</taxon>
        <taxon>Arthropoda</taxon>
        <taxon>Hexapoda</taxon>
        <taxon>Insecta</taxon>
        <taxon>Pterygota</taxon>
        <taxon>Neoptera</taxon>
        <taxon>Endopterygota</taxon>
        <taxon>Coleoptera</taxon>
        <taxon>Polyphaga</taxon>
        <taxon>Cucujiformia</taxon>
        <taxon>Chrysomeloidea</taxon>
        <taxon>Chrysomelidae</taxon>
        <taxon>Bruchinae</taxon>
        <taxon>Bruchini</taxon>
        <taxon>Acanthoscelides</taxon>
    </lineage>
</organism>
<evidence type="ECO:0000313" key="2">
    <source>
        <dbReference type="Proteomes" id="UP001152888"/>
    </source>
</evidence>